<protein>
    <submittedName>
        <fullName evidence="9">Multidrug efflux pump</fullName>
    </submittedName>
</protein>
<feature type="transmembrane region" description="Helical" evidence="8">
    <location>
        <begin position="463"/>
        <end position="486"/>
    </location>
</feature>
<keyword evidence="10" id="KW-1185">Reference proteome</keyword>
<evidence type="ECO:0000256" key="4">
    <source>
        <dbReference type="ARBA" id="ARBA00022519"/>
    </source>
</evidence>
<feature type="transmembrane region" description="Helical" evidence="8">
    <location>
        <begin position="360"/>
        <end position="381"/>
    </location>
</feature>
<evidence type="ECO:0000313" key="10">
    <source>
        <dbReference type="Proteomes" id="UP000256542"/>
    </source>
</evidence>
<sequence length="1053" mass="114240">MNLSRVFIFRPVATWLITMAIMLLGILGFQWLPVASLPAISTPMIEVSANLSGASPEVMATTVATPLERALGQISGVSEMTSSSSQGTTSIVMVFDNDKDINGAAREVQAAINAAKSLLPSAMTSSPTYRKRNPSAAPIFMLSLTSPSLAASELYDFASNQLEPRIAQIQGVSEVSLLGSALPAVRIDLHPQALTHYGISLDTVRKAIVNATDHQPKGILQGEKNTWMVNTNDQLLNAKQFADLIIYHQDGVAIQLSDVAQVSDGVENRFNVGYYNNQPAINIGVTQSSGSNMLSTIDDIKAQLPMFNKLLPKDASLNIVLDRSPTVRSALHETERTLLIAMALVIAVVFVFLRNGRALLIPAMALPVSLLGTFAVMYLLGYSLDNLSLMALIVSTGFVVDDAIVVLENTSRHIEEGLGPVRAALKGAKEVGFTVLAMTVSLIAVFIPLLFMNNMIGQLLREFAVTLSVALVISMLVSLTLTPMLCSRMLRRQTQTKTAPWFYRIIESWFSKLQSAYQISLDFILTHKRLTMLTLLATIFLNLHLYSTVQKGFFPNQDTGILFGALRADQNTSFAAMEPRLRKYSQMIQNDPAVAGVMSSISSARHGSRNIGQFFVRLKPIDERQATASQVANRLYKQAQQLADGSLFLRAASDIHVGGRSANASYQLSLQSDNLDTLRAWAPKVKTALSKLPQLSGVDSDLQEGGQEVQIVIDRAAATRLGVSVDDFDTLLSNAFSQRQITTLYKASTQYHVVMGLTSDYTSNSDVLNYLNIVNDQGDVIPISEFTHLESGNASLSVAHQDLSATVTIAFNTADGSTLETAQQAIKTELARLALPSTIVANYAGSAQLSQAFANSLPWLILAALLSVYLILGMLYESFAHPLTILSTLPSAGLGALLLMQITNTQLTVVAFIGILLLIGIVKKNAIMMIDFALDAQRRLGLCAKDAIREACLKRFRPIMMTSFAAFFGALPMALDSGGDADLRSPLGIAICGGLLVSQILTLYTTPVVYLYMERISAISSRLWKRLIRPEEATQGEGRLAPAVTKDKMDNDE</sequence>
<dbReference type="GO" id="GO:0042910">
    <property type="term" value="F:xenobiotic transmembrane transporter activity"/>
    <property type="evidence" value="ECO:0007669"/>
    <property type="project" value="TreeGrafter"/>
</dbReference>
<dbReference type="Pfam" id="PF00873">
    <property type="entry name" value="ACR_tran"/>
    <property type="match status" value="1"/>
</dbReference>
<dbReference type="Proteomes" id="UP000256542">
    <property type="component" value="Unassembled WGS sequence"/>
</dbReference>
<keyword evidence="4" id="KW-0997">Cell inner membrane</keyword>
<dbReference type="PANTHER" id="PTHR32063:SF34">
    <property type="entry name" value="MULTIDRUG RESISTANCE PROTEIN MDTC"/>
    <property type="match status" value="1"/>
</dbReference>
<dbReference type="AlphaFoldDB" id="A0A3E0DM81"/>
<keyword evidence="7 8" id="KW-0472">Membrane</keyword>
<comment type="caution">
    <text evidence="9">The sequence shown here is derived from an EMBL/GenBank/DDBJ whole genome shotgun (WGS) entry which is preliminary data.</text>
</comment>
<feature type="transmembrane region" description="Helical" evidence="8">
    <location>
        <begin position="955"/>
        <end position="975"/>
    </location>
</feature>
<evidence type="ECO:0000256" key="7">
    <source>
        <dbReference type="ARBA" id="ARBA00023136"/>
    </source>
</evidence>
<dbReference type="InterPro" id="IPR001036">
    <property type="entry name" value="Acrflvin-R"/>
</dbReference>
<evidence type="ECO:0000256" key="2">
    <source>
        <dbReference type="ARBA" id="ARBA00022448"/>
    </source>
</evidence>
<evidence type="ECO:0000256" key="8">
    <source>
        <dbReference type="SAM" id="Phobius"/>
    </source>
</evidence>
<dbReference type="FunFam" id="3.30.70.1430:FF:000001">
    <property type="entry name" value="Efflux pump membrane transporter"/>
    <property type="match status" value="1"/>
</dbReference>
<dbReference type="SUPFAM" id="SSF82693">
    <property type="entry name" value="Multidrug efflux transporter AcrB pore domain, PN1, PN2, PC1 and PC2 subdomains"/>
    <property type="match status" value="4"/>
</dbReference>
<dbReference type="InterPro" id="IPR027463">
    <property type="entry name" value="AcrB_DN_DC_subdom"/>
</dbReference>
<dbReference type="Gene3D" id="1.20.1640.10">
    <property type="entry name" value="Multidrug efflux transporter AcrB transmembrane domain"/>
    <property type="match status" value="2"/>
</dbReference>
<evidence type="ECO:0000256" key="3">
    <source>
        <dbReference type="ARBA" id="ARBA00022475"/>
    </source>
</evidence>
<dbReference type="RefSeq" id="WP_115897547.1">
    <property type="nucleotide sequence ID" value="NZ_QUNG01000005.1"/>
</dbReference>
<feature type="transmembrane region" description="Helical" evidence="8">
    <location>
        <begin position="987"/>
        <end position="1013"/>
    </location>
</feature>
<dbReference type="GO" id="GO:0005886">
    <property type="term" value="C:plasma membrane"/>
    <property type="evidence" value="ECO:0007669"/>
    <property type="project" value="UniProtKB-SubCell"/>
</dbReference>
<feature type="transmembrane region" description="Helical" evidence="8">
    <location>
        <begin position="909"/>
        <end position="934"/>
    </location>
</feature>
<accession>A0A3E0DM81</accession>
<keyword evidence="3" id="KW-1003">Cell membrane</keyword>
<evidence type="ECO:0000256" key="5">
    <source>
        <dbReference type="ARBA" id="ARBA00022692"/>
    </source>
</evidence>
<dbReference type="OrthoDB" id="9757904at2"/>
<dbReference type="Gene3D" id="3.30.70.1320">
    <property type="entry name" value="Multidrug efflux transporter AcrB pore domain like"/>
    <property type="match status" value="1"/>
</dbReference>
<dbReference type="Gene3D" id="3.30.70.1430">
    <property type="entry name" value="Multidrug efflux transporter AcrB pore domain"/>
    <property type="match status" value="2"/>
</dbReference>
<keyword evidence="6 8" id="KW-1133">Transmembrane helix</keyword>
<dbReference type="PANTHER" id="PTHR32063">
    <property type="match status" value="1"/>
</dbReference>
<keyword evidence="2" id="KW-0813">Transport</keyword>
<feature type="transmembrane region" description="Helical" evidence="8">
    <location>
        <begin position="857"/>
        <end position="876"/>
    </location>
</feature>
<keyword evidence="5 8" id="KW-0812">Transmembrane</keyword>
<dbReference type="SUPFAM" id="SSF82866">
    <property type="entry name" value="Multidrug efflux transporter AcrB transmembrane domain"/>
    <property type="match status" value="2"/>
</dbReference>
<dbReference type="EMBL" id="QUNG01000005">
    <property type="protein sequence ID" value="REG83871.1"/>
    <property type="molecule type" value="Genomic_DNA"/>
</dbReference>
<evidence type="ECO:0000313" key="9">
    <source>
        <dbReference type="EMBL" id="REG83871.1"/>
    </source>
</evidence>
<comment type="subcellular location">
    <subcellularLocation>
        <location evidence="1">Cell inner membrane</location>
        <topology evidence="1">Multi-pass membrane protein</topology>
    </subcellularLocation>
</comment>
<feature type="transmembrane region" description="Helical" evidence="8">
    <location>
        <begin position="387"/>
        <end position="410"/>
    </location>
</feature>
<dbReference type="Gene3D" id="3.30.2090.10">
    <property type="entry name" value="Multidrug efflux transporter AcrB TolC docking domain, DN and DC subdomains"/>
    <property type="match status" value="2"/>
</dbReference>
<dbReference type="Gene3D" id="3.30.70.1440">
    <property type="entry name" value="Multidrug efflux transporter AcrB pore domain"/>
    <property type="match status" value="1"/>
</dbReference>
<reference evidence="9 10" key="1">
    <citation type="submission" date="2018-08" db="EMBL/GenBank/DDBJ databases">
        <title>Genomic Encyclopedia of Type Strains, Phase III (KMG-III): the genomes of soil and plant-associated and newly described type strains.</title>
        <authorList>
            <person name="Whitman W."/>
        </authorList>
    </citation>
    <scope>NUCLEOTIDE SEQUENCE [LARGE SCALE GENOMIC DNA]</scope>
    <source>
        <strain evidence="9 10">CECT 7375</strain>
    </source>
</reference>
<feature type="transmembrane region" description="Helical" evidence="8">
    <location>
        <begin position="12"/>
        <end position="32"/>
    </location>
</feature>
<proteinExistence type="predicted"/>
<dbReference type="SUPFAM" id="SSF82714">
    <property type="entry name" value="Multidrug efflux transporter AcrB TolC docking domain, DN and DC subdomains"/>
    <property type="match status" value="2"/>
</dbReference>
<dbReference type="FunFam" id="1.20.1640.10:FF:000001">
    <property type="entry name" value="Efflux pump membrane transporter"/>
    <property type="match status" value="1"/>
</dbReference>
<feature type="transmembrane region" description="Helical" evidence="8">
    <location>
        <begin position="431"/>
        <end position="451"/>
    </location>
</feature>
<feature type="transmembrane region" description="Helical" evidence="8">
    <location>
        <begin position="337"/>
        <end position="353"/>
    </location>
</feature>
<evidence type="ECO:0000256" key="1">
    <source>
        <dbReference type="ARBA" id="ARBA00004429"/>
    </source>
</evidence>
<gene>
    <name evidence="9" type="ORF">DFP81_105237</name>
</gene>
<organism evidence="9 10">
    <name type="scientific">Marinomonas pollencensis</name>
    <dbReference type="NCBI Taxonomy" id="491954"/>
    <lineage>
        <taxon>Bacteria</taxon>
        <taxon>Pseudomonadati</taxon>
        <taxon>Pseudomonadota</taxon>
        <taxon>Gammaproteobacteria</taxon>
        <taxon>Oceanospirillales</taxon>
        <taxon>Oceanospirillaceae</taxon>
        <taxon>Marinomonas</taxon>
    </lineage>
</organism>
<name>A0A3E0DM81_9GAMM</name>
<dbReference type="PRINTS" id="PR00702">
    <property type="entry name" value="ACRIFLAVINRP"/>
</dbReference>
<evidence type="ECO:0000256" key="6">
    <source>
        <dbReference type="ARBA" id="ARBA00022989"/>
    </source>
</evidence>